<name>A0ABS1QC98_9FLAO</name>
<evidence type="ECO:0000313" key="5">
    <source>
        <dbReference type="EMBL" id="MBL1220250.1"/>
    </source>
</evidence>
<dbReference type="PANTHER" id="PTHR43280:SF32">
    <property type="entry name" value="TRANSCRIPTIONAL REGULATORY PROTEIN"/>
    <property type="match status" value="1"/>
</dbReference>
<evidence type="ECO:0000313" key="6">
    <source>
        <dbReference type="Proteomes" id="UP000661696"/>
    </source>
</evidence>
<protein>
    <submittedName>
        <fullName evidence="5">Helix-turn-helix transcriptional regulator</fullName>
    </submittedName>
</protein>
<reference evidence="5 6" key="1">
    <citation type="submission" date="2020-12" db="EMBL/GenBank/DDBJ databases">
        <title>Chryseobacterium endoalhailicus sp. nov., isolated from seed of leguminous plant.</title>
        <authorList>
            <person name="Zhang X."/>
        </authorList>
    </citation>
    <scope>NUCLEOTIDE SEQUENCE [LARGE SCALE GENOMIC DNA]</scope>
    <source>
        <strain evidence="5 6">L7</strain>
    </source>
</reference>
<evidence type="ECO:0000256" key="1">
    <source>
        <dbReference type="ARBA" id="ARBA00023015"/>
    </source>
</evidence>
<keyword evidence="2" id="KW-0238">DNA-binding</keyword>
<dbReference type="SMART" id="SM00342">
    <property type="entry name" value="HTH_ARAC"/>
    <property type="match status" value="1"/>
</dbReference>
<dbReference type="RefSeq" id="WP_202089578.1">
    <property type="nucleotide sequence ID" value="NZ_JAELVM010000001.1"/>
</dbReference>
<dbReference type="InterPro" id="IPR009057">
    <property type="entry name" value="Homeodomain-like_sf"/>
</dbReference>
<dbReference type="Gene3D" id="1.10.10.60">
    <property type="entry name" value="Homeodomain-like"/>
    <property type="match status" value="1"/>
</dbReference>
<evidence type="ECO:0000256" key="3">
    <source>
        <dbReference type="ARBA" id="ARBA00023163"/>
    </source>
</evidence>
<dbReference type="Pfam" id="PF12833">
    <property type="entry name" value="HTH_18"/>
    <property type="match status" value="1"/>
</dbReference>
<evidence type="ECO:0000256" key="2">
    <source>
        <dbReference type="ARBA" id="ARBA00023125"/>
    </source>
</evidence>
<accession>A0ABS1QC98</accession>
<dbReference type="SUPFAM" id="SSF46689">
    <property type="entry name" value="Homeodomain-like"/>
    <property type="match status" value="1"/>
</dbReference>
<dbReference type="PANTHER" id="PTHR43280">
    <property type="entry name" value="ARAC-FAMILY TRANSCRIPTIONAL REGULATOR"/>
    <property type="match status" value="1"/>
</dbReference>
<dbReference type="Proteomes" id="UP000661696">
    <property type="component" value="Unassembled WGS sequence"/>
</dbReference>
<keyword evidence="6" id="KW-1185">Reference proteome</keyword>
<comment type="caution">
    <text evidence="5">The sequence shown here is derived from an EMBL/GenBank/DDBJ whole genome shotgun (WGS) entry which is preliminary data.</text>
</comment>
<sequence>MDSKEPTFDIPEFYDFSGLCQYLGIEPFPYTDIHFQKIESKGDHYKAPAKPFKHRFYAISLLLEGEGVFNSGFLRSTKKKNVIYIKTPYQIVSWNFDPEVTKKYAVIFTENFINRHQELANIIFDFPFFQLDKAIPLNVNETDVAQLTNVFENIHQLYQTKSTEQFNLIAAYIKILLLHTKQMYENSLISDKELVSTVETVRDRLIDNFLAQVKKDIHSLESRDFSVAYFADKLSTHPNHLSATLKKYTGKTAQEHIHTALLAAAKTLLVQTEYSIKEIAYRLSFKEPSHFANFFKKWEKITPLQYRKSTRL</sequence>
<feature type="domain" description="HTH araC/xylS-type" evidence="4">
    <location>
        <begin position="207"/>
        <end position="309"/>
    </location>
</feature>
<dbReference type="PROSITE" id="PS01124">
    <property type="entry name" value="HTH_ARAC_FAMILY_2"/>
    <property type="match status" value="1"/>
</dbReference>
<proteinExistence type="predicted"/>
<gene>
    <name evidence="5" type="ORF">JET18_05340</name>
</gene>
<evidence type="ECO:0000259" key="4">
    <source>
        <dbReference type="PROSITE" id="PS01124"/>
    </source>
</evidence>
<dbReference type="InterPro" id="IPR018060">
    <property type="entry name" value="HTH_AraC"/>
</dbReference>
<organism evidence="5 6">
    <name type="scientific">Chryseobacterium endalhagicum</name>
    <dbReference type="NCBI Taxonomy" id="2797638"/>
    <lineage>
        <taxon>Bacteria</taxon>
        <taxon>Pseudomonadati</taxon>
        <taxon>Bacteroidota</taxon>
        <taxon>Flavobacteriia</taxon>
        <taxon>Flavobacteriales</taxon>
        <taxon>Weeksellaceae</taxon>
        <taxon>Chryseobacterium group</taxon>
        <taxon>Chryseobacterium</taxon>
    </lineage>
</organism>
<keyword evidence="1" id="KW-0805">Transcription regulation</keyword>
<dbReference type="EMBL" id="JAELVM010000001">
    <property type="protein sequence ID" value="MBL1220250.1"/>
    <property type="molecule type" value="Genomic_DNA"/>
</dbReference>
<keyword evidence="3" id="KW-0804">Transcription</keyword>